<evidence type="ECO:0000313" key="2">
    <source>
        <dbReference type="EMBL" id="VED65785.1"/>
    </source>
</evidence>
<feature type="compositionally biased region" description="Basic residues" evidence="1">
    <location>
        <begin position="94"/>
        <end position="108"/>
    </location>
</feature>
<protein>
    <submittedName>
        <fullName evidence="2">Cell envelope-associated transcriptional attenuator LytR-CpsA-Psr, subfamily F1 (As in PMID19099556)</fullName>
    </submittedName>
</protein>
<dbReference type="Proteomes" id="UP000268870">
    <property type="component" value="Chromosome"/>
</dbReference>
<dbReference type="EMBL" id="LR134265">
    <property type="protein sequence ID" value="VED65785.1"/>
    <property type="molecule type" value="Genomic_DNA"/>
</dbReference>
<sequence>MSRNNYGQLNHHEELRYNYLLKNIHYLNEREKMEFQYLHYKKTAVRPQRRTESPPTNSYYEEPYSDSYYQDDDFYSEPQLTSQGLPIYQEERAPKKKKQRARKEKQRVKVMAPFPPKAITPLERKKNLRVS</sequence>
<evidence type="ECO:0000313" key="3">
    <source>
        <dbReference type="Proteomes" id="UP000268870"/>
    </source>
</evidence>
<name>A0AB38VRK0_STRAG</name>
<reference evidence="2 3" key="1">
    <citation type="submission" date="2018-12" db="EMBL/GenBank/DDBJ databases">
        <authorList>
            <consortium name="Pathogen Informatics"/>
        </authorList>
    </citation>
    <scope>NUCLEOTIDE SEQUENCE [LARGE SCALE GENOMIC DNA]</scope>
    <source>
        <strain evidence="2 3">NCTC8184</strain>
    </source>
</reference>
<proteinExistence type="predicted"/>
<accession>A0AB38VRK0</accession>
<gene>
    <name evidence="2" type="ORF">NCTC8184_01845</name>
</gene>
<feature type="compositionally biased region" description="Low complexity" evidence="1">
    <location>
        <begin position="58"/>
        <end position="68"/>
    </location>
</feature>
<dbReference type="AlphaFoldDB" id="A0AB38VRK0"/>
<feature type="region of interest" description="Disordered" evidence="1">
    <location>
        <begin position="42"/>
        <end position="131"/>
    </location>
</feature>
<organism evidence="2 3">
    <name type="scientific">Streptococcus agalactiae</name>
    <dbReference type="NCBI Taxonomy" id="1311"/>
    <lineage>
        <taxon>Bacteria</taxon>
        <taxon>Bacillati</taxon>
        <taxon>Bacillota</taxon>
        <taxon>Bacilli</taxon>
        <taxon>Lactobacillales</taxon>
        <taxon>Streptococcaceae</taxon>
        <taxon>Streptococcus</taxon>
    </lineage>
</organism>
<evidence type="ECO:0000256" key="1">
    <source>
        <dbReference type="SAM" id="MobiDB-lite"/>
    </source>
</evidence>